<dbReference type="EMBL" id="LACI01000738">
    <property type="protein sequence ID" value="KJU86094.1"/>
    <property type="molecule type" value="Genomic_DNA"/>
</dbReference>
<evidence type="ECO:0000313" key="2">
    <source>
        <dbReference type="Proteomes" id="UP000033423"/>
    </source>
</evidence>
<comment type="caution">
    <text evidence="1">The sequence shown here is derived from an EMBL/GenBank/DDBJ whole genome shotgun (WGS) entry which is preliminary data.</text>
</comment>
<sequence>MVMQPPPSLVYVLAISFMVPVETCDSNRSLPLATTGVNTSHKILISYGLLNLRVVQSNAFILDVSHCKQ</sequence>
<protein>
    <submittedName>
        <fullName evidence="1">Uncharacterized protein</fullName>
    </submittedName>
</protein>
<name>A0A0F3GVT9_9BACT</name>
<dbReference type="Proteomes" id="UP000033423">
    <property type="component" value="Unassembled WGS sequence"/>
</dbReference>
<organism evidence="1 2">
    <name type="scientific">Candidatus Magnetobacterium bavaricum</name>
    <dbReference type="NCBI Taxonomy" id="29290"/>
    <lineage>
        <taxon>Bacteria</taxon>
        <taxon>Pseudomonadati</taxon>
        <taxon>Nitrospirota</taxon>
        <taxon>Thermodesulfovibrionia</taxon>
        <taxon>Thermodesulfovibrionales</taxon>
        <taxon>Candidatus Magnetobacteriaceae</taxon>
        <taxon>Candidatus Magnetobacterium</taxon>
    </lineage>
</organism>
<keyword evidence="2" id="KW-1185">Reference proteome</keyword>
<accession>A0A0F3GVT9</accession>
<evidence type="ECO:0000313" key="1">
    <source>
        <dbReference type="EMBL" id="KJU86094.1"/>
    </source>
</evidence>
<reference evidence="1 2" key="1">
    <citation type="submission" date="2015-02" db="EMBL/GenBank/DDBJ databases">
        <title>Single-cell genomics of uncultivated deep-branching MTB reveals a conserved set of magnetosome genes.</title>
        <authorList>
            <person name="Kolinko S."/>
            <person name="Richter M."/>
            <person name="Glockner F.O."/>
            <person name="Brachmann A."/>
            <person name="Schuler D."/>
        </authorList>
    </citation>
    <scope>NUCLEOTIDE SEQUENCE [LARGE SCALE GENOMIC DNA]</scope>
    <source>
        <strain evidence="1">TM-1</strain>
    </source>
</reference>
<dbReference type="AlphaFoldDB" id="A0A0F3GVT9"/>
<gene>
    <name evidence="1" type="ORF">MBAV_001712</name>
</gene>
<proteinExistence type="predicted"/>